<reference evidence="2" key="1">
    <citation type="submission" date="2022-07" db="EMBL/GenBank/DDBJ databases">
        <title>Genome Sequence of Physisporinus lineatus.</title>
        <authorList>
            <person name="Buettner E."/>
        </authorList>
    </citation>
    <scope>NUCLEOTIDE SEQUENCE</scope>
    <source>
        <strain evidence="2">VT162</strain>
    </source>
</reference>
<gene>
    <name evidence="2" type="ORF">NLI96_g11625</name>
</gene>
<protein>
    <submittedName>
        <fullName evidence="2">Uncharacterized protein</fullName>
    </submittedName>
</protein>
<feature type="compositionally biased region" description="Low complexity" evidence="1">
    <location>
        <begin position="885"/>
        <end position="894"/>
    </location>
</feature>
<feature type="compositionally biased region" description="Low complexity" evidence="1">
    <location>
        <begin position="833"/>
        <end position="849"/>
    </location>
</feature>
<accession>A0AAD5Y8A2</accession>
<evidence type="ECO:0000256" key="1">
    <source>
        <dbReference type="SAM" id="MobiDB-lite"/>
    </source>
</evidence>
<evidence type="ECO:0000313" key="3">
    <source>
        <dbReference type="Proteomes" id="UP001212997"/>
    </source>
</evidence>
<sequence>MSTFDPTVVRAVLRSTKSIFEQAAFDESWRTQVEKRVETWRYNRKNQSQDLRQLIFESHVVQYVDFIAELTRGSKPNSMPLPLPPTIPLYGPRFDPPSYFDTLRRESRTCIPEIAYLKPITIIHPFYFPQLTRCPQCDSSEAVHWEGWTTKGHREVHGLMGEETALGVQLRCDACKERKYAGEKIVACFATTNPTFWQRWDHGNIPQLHLFSYKQRMLEYVETTALRAQFRIEGPEELRMFSEPNDPEGYRDSVITDDLISDVYLEFGERTRTPESTKQVRTLKAKCISLDATFKVSRKANVVDMNNKRHNVGGGGITTIINERSEVISWFRDAIQSGIPDIAVFLDTWHFISRYLATIQGGNSNHHRGEVAVDLRDAILKKPAQGGAPAEYWTKETQEERLINTYEKWSRRGGVWSAAAPGVHVHQLRHVQKGCLTRLDPELKSDGSRIESFNRGLGAIMKSHPCGLEVILTLVHDHILRRNIRLAMRADPKDRTPFISSTFGSHHLSLVDFIARRWNEVQAIFAAKSRNGNRGLLRLPEFEEVPSREMFGLAFSYNNASFGGKLDVKKEEEDKEDRIVPSNVPSESLHQPSSQEWLLRDLGIDPALVLLPEPRHPFKNGQLNTRPPVEVGGERSADTSQGEASATVVGEGNGGPRSVTLPRRIEFESAMPETPGLDHSEPRNSPPDISTEVPLPHQPASTMAEAPPRLQVQIIDLTIDERETRGLSTSQGAKPVSKRPGKYRTHRPNKRKVPITAVQRDSSARMSGHVGNDEDGSGERPKKRARHEVHVGVEAPIYTYFSRLSQGSNSLSGPSSQHGIKTSPSNASHGKSPTTPTTLITNPDTPGQNIGAAATATSSTQASVGLLLPSAPIQGPETCTKSPQDLTSLSSRLPLPDDSRPLTRTERFYTKLTGIPLSAFKIQSGAEYFLFMQMRSEQKWVSHELTARNWVRITAEYNDRLAQHFSGHPITPKNPRALIEKLASIEKEILERLARNDFTSKSSGKTDFWTKHCFAVSLGSSVTTSLDNAKGKKAYKRMSCKRCKTIMYPHGGSHPANHKPGYCSDGAPVKSKLEPTTKDIAKDDGLAHSLPWPLPDGIFTRGKTFHPIAFLQTVRVVYQYLVEENKVFDALELEHQSFARVLARQLVNQNGNKHAFKIPPGLNIDTSGAAFVFESEGAQYVRMECLRDDCEFGFIFQSLARLLMRYKCYQESPG</sequence>
<feature type="region of interest" description="Disordered" evidence="1">
    <location>
        <begin position="869"/>
        <end position="901"/>
    </location>
</feature>
<feature type="region of interest" description="Disordered" evidence="1">
    <location>
        <begin position="807"/>
        <end position="849"/>
    </location>
</feature>
<dbReference type="AlphaFoldDB" id="A0AAD5Y8A2"/>
<comment type="caution">
    <text evidence="2">The sequence shown here is derived from an EMBL/GenBank/DDBJ whole genome shotgun (WGS) entry which is preliminary data.</text>
</comment>
<feature type="region of interest" description="Disordered" evidence="1">
    <location>
        <begin position="613"/>
        <end position="704"/>
    </location>
</feature>
<feature type="compositionally biased region" description="Low complexity" evidence="1">
    <location>
        <begin position="807"/>
        <end position="817"/>
    </location>
</feature>
<feature type="compositionally biased region" description="Basic and acidic residues" evidence="1">
    <location>
        <begin position="569"/>
        <end position="579"/>
    </location>
</feature>
<proteinExistence type="predicted"/>
<feature type="region of interest" description="Disordered" evidence="1">
    <location>
        <begin position="725"/>
        <end position="789"/>
    </location>
</feature>
<organism evidence="2 3">
    <name type="scientific">Meripilus lineatus</name>
    <dbReference type="NCBI Taxonomy" id="2056292"/>
    <lineage>
        <taxon>Eukaryota</taxon>
        <taxon>Fungi</taxon>
        <taxon>Dikarya</taxon>
        <taxon>Basidiomycota</taxon>
        <taxon>Agaricomycotina</taxon>
        <taxon>Agaricomycetes</taxon>
        <taxon>Polyporales</taxon>
        <taxon>Meripilaceae</taxon>
        <taxon>Meripilus</taxon>
    </lineage>
</organism>
<feature type="compositionally biased region" description="Basic residues" evidence="1">
    <location>
        <begin position="736"/>
        <end position="753"/>
    </location>
</feature>
<feature type="region of interest" description="Disordered" evidence="1">
    <location>
        <begin position="569"/>
        <end position="593"/>
    </location>
</feature>
<evidence type="ECO:0000313" key="2">
    <source>
        <dbReference type="EMBL" id="KAJ3475759.1"/>
    </source>
</evidence>
<dbReference type="EMBL" id="JANAWD010000803">
    <property type="protein sequence ID" value="KAJ3475759.1"/>
    <property type="molecule type" value="Genomic_DNA"/>
</dbReference>
<dbReference type="Proteomes" id="UP001212997">
    <property type="component" value="Unassembled WGS sequence"/>
</dbReference>
<keyword evidence="3" id="KW-1185">Reference proteome</keyword>
<feature type="compositionally biased region" description="Polar residues" evidence="1">
    <location>
        <begin position="583"/>
        <end position="593"/>
    </location>
</feature>
<feature type="compositionally biased region" description="Polar residues" evidence="1">
    <location>
        <begin position="818"/>
        <end position="832"/>
    </location>
</feature>
<name>A0AAD5Y8A2_9APHY</name>